<gene>
    <name evidence="2" type="ORF">B3C1_14043</name>
</gene>
<evidence type="ECO:0000313" key="2">
    <source>
        <dbReference type="EMBL" id="EKE70229.1"/>
    </source>
</evidence>
<dbReference type="STRING" id="745411.B3C1_14043"/>
<dbReference type="OrthoDB" id="5451742at2"/>
<reference evidence="2 3" key="1">
    <citation type="journal article" date="2012" name="J. Bacteriol.">
        <title>Genome Sequence of Gallaecimonas xiamenensis Type Strain 3-C-1.</title>
        <authorList>
            <person name="Lai Q."/>
            <person name="Wang L."/>
            <person name="Wang W."/>
            <person name="Shao Z."/>
        </authorList>
    </citation>
    <scope>NUCLEOTIDE SEQUENCE [LARGE SCALE GENOMIC DNA]</scope>
    <source>
        <strain evidence="2 3">3-C-1</strain>
    </source>
</reference>
<dbReference type="GO" id="GO:0015661">
    <property type="term" value="F:L-lysine efflux transmembrane transporter activity"/>
    <property type="evidence" value="ECO:0007669"/>
    <property type="project" value="InterPro"/>
</dbReference>
<feature type="transmembrane region" description="Helical" evidence="1">
    <location>
        <begin position="193"/>
        <end position="211"/>
    </location>
</feature>
<sequence length="296" mass="31064">MFASLAVILLPLLLGYALPTPDARWLSWVNRSVSALVYLILFFMGMGLAAIDDLGPALVKMAGTTALIFTAITLANGLGLWLLSRAFHEHGRKGDRQPIAWGKVLLDSGILIGTVATGTLVGLLLPINAHLLSEAALVALLALIGIQLRAAGMSLRQLFLNRLGLFIALTLALTTLATGALLAPWLDLPVHHAMGVVSGFGWYSLSGILVSDALGPLWGATSFFVDLCRELVALALIPTLMQRAMPLAIGYAGATAMDFSLPVIQKSGGAQVVPIAIVSGFLLSLATPVLMAILLV</sequence>
<dbReference type="GO" id="GO:0005886">
    <property type="term" value="C:plasma membrane"/>
    <property type="evidence" value="ECO:0007669"/>
    <property type="project" value="TreeGrafter"/>
</dbReference>
<feature type="transmembrane region" description="Helical" evidence="1">
    <location>
        <begin position="132"/>
        <end position="151"/>
    </location>
</feature>
<comment type="caution">
    <text evidence="2">The sequence shown here is derived from an EMBL/GenBank/DDBJ whole genome shotgun (WGS) entry which is preliminary data.</text>
</comment>
<feature type="transmembrane region" description="Helical" evidence="1">
    <location>
        <begin position="163"/>
        <end position="186"/>
    </location>
</feature>
<keyword evidence="1" id="KW-0812">Transmembrane</keyword>
<accession>K2JHW7</accession>
<evidence type="ECO:0000256" key="1">
    <source>
        <dbReference type="SAM" id="Phobius"/>
    </source>
</evidence>
<organism evidence="2 3">
    <name type="scientific">Gallaecimonas xiamenensis 3-C-1</name>
    <dbReference type="NCBI Taxonomy" id="745411"/>
    <lineage>
        <taxon>Bacteria</taxon>
        <taxon>Pseudomonadati</taxon>
        <taxon>Pseudomonadota</taxon>
        <taxon>Gammaproteobacteria</taxon>
        <taxon>Enterobacterales</taxon>
        <taxon>Gallaecimonadaceae</taxon>
        <taxon>Gallaecimonas</taxon>
    </lineage>
</organism>
<dbReference type="AlphaFoldDB" id="K2JHW7"/>
<dbReference type="EMBL" id="AMRI01000021">
    <property type="protein sequence ID" value="EKE70229.1"/>
    <property type="molecule type" value="Genomic_DNA"/>
</dbReference>
<dbReference type="Pfam" id="PF03956">
    <property type="entry name" value="Lys_export"/>
    <property type="match status" value="1"/>
</dbReference>
<feature type="transmembrane region" description="Helical" evidence="1">
    <location>
        <begin position="63"/>
        <end position="84"/>
    </location>
</feature>
<dbReference type="PANTHER" id="PTHR35804">
    <property type="entry name" value="LYSINE EXPORTER LYSO"/>
    <property type="match status" value="1"/>
</dbReference>
<feature type="transmembrane region" description="Helical" evidence="1">
    <location>
        <begin position="104"/>
        <end position="125"/>
    </location>
</feature>
<keyword evidence="3" id="KW-1185">Reference proteome</keyword>
<protein>
    <submittedName>
        <fullName evidence="2">Putative surface protein</fullName>
    </submittedName>
</protein>
<feature type="transmembrane region" description="Helical" evidence="1">
    <location>
        <begin position="33"/>
        <end position="51"/>
    </location>
</feature>
<proteinExistence type="predicted"/>
<name>K2JHW7_9GAMM</name>
<dbReference type="PANTHER" id="PTHR35804:SF1">
    <property type="entry name" value="LYSINE EXPORTER LYSO"/>
    <property type="match status" value="1"/>
</dbReference>
<evidence type="ECO:0000313" key="3">
    <source>
        <dbReference type="Proteomes" id="UP000006755"/>
    </source>
</evidence>
<feature type="transmembrane region" description="Helical" evidence="1">
    <location>
        <begin position="270"/>
        <end position="295"/>
    </location>
</feature>
<dbReference type="eggNOG" id="COG2431">
    <property type="taxonomic scope" value="Bacteria"/>
</dbReference>
<keyword evidence="1" id="KW-0472">Membrane</keyword>
<keyword evidence="1" id="KW-1133">Transmembrane helix</keyword>
<dbReference type="InterPro" id="IPR005642">
    <property type="entry name" value="LysO"/>
</dbReference>
<dbReference type="Proteomes" id="UP000006755">
    <property type="component" value="Unassembled WGS sequence"/>
</dbReference>
<dbReference type="RefSeq" id="WP_008485623.1">
    <property type="nucleotide sequence ID" value="NZ_AMRI01000021.1"/>
</dbReference>